<protein>
    <submittedName>
        <fullName evidence="6">UbiA prenyltransferase</fullName>
    </submittedName>
</protein>
<dbReference type="HOGENOM" id="CLU_942890_0_0_10"/>
<evidence type="ECO:0000313" key="6">
    <source>
        <dbReference type="EMBL" id="ACD90500.1"/>
    </source>
</evidence>
<dbReference type="AlphaFoldDB" id="B3ED75"/>
<evidence type="ECO:0000256" key="1">
    <source>
        <dbReference type="ARBA" id="ARBA00004141"/>
    </source>
</evidence>
<proteinExistence type="predicted"/>
<feature type="transmembrane region" description="Helical" evidence="5">
    <location>
        <begin position="288"/>
        <end position="306"/>
    </location>
</feature>
<feature type="transmembrane region" description="Helical" evidence="5">
    <location>
        <begin position="76"/>
        <end position="98"/>
    </location>
</feature>
<accession>B3ED75</accession>
<feature type="transmembrane region" description="Helical" evidence="5">
    <location>
        <begin position="126"/>
        <end position="144"/>
    </location>
</feature>
<sequence length="340" mass="38712">MITDYNAGCNADGVPFGMRISIPMHRDIAAIWMQNNFIEVPVTNNRKEIHNVPNYFFRNKLHLSILSSLGAASWSVYFDIPINGWAILCVFLLTFSIYQDNRLTDEREDATNDPEGLKNALKHETLITYVTFYLLSFVSLVIAFQFGQPAFLTTALVIVIGFLYNHRCFPAFISRRLNGARRLKDIFIVKNLTPPIDWATALVFLPLFFEGQTLSAKAWISWGYMYVCAFFVEVMWDMRDHRGDLLSGIRTIANTLSFSQTKHFLIITSLASGLLLFCLTFTNSLPASTYFLLANNVAVILIASMYNEHKEAFMRKISDMSILLATILFLSFGLLAYYSD</sequence>
<evidence type="ECO:0000256" key="5">
    <source>
        <dbReference type="SAM" id="Phobius"/>
    </source>
</evidence>
<feature type="transmembrane region" description="Helical" evidence="5">
    <location>
        <begin position="150"/>
        <end position="166"/>
    </location>
</feature>
<dbReference type="eggNOG" id="COG0382">
    <property type="taxonomic scope" value="Bacteria"/>
</dbReference>
<gene>
    <name evidence="6" type="ordered locus">Clim_1440</name>
</gene>
<dbReference type="InterPro" id="IPR000537">
    <property type="entry name" value="UbiA_prenyltransferase"/>
</dbReference>
<dbReference type="GO" id="GO:0016020">
    <property type="term" value="C:membrane"/>
    <property type="evidence" value="ECO:0007669"/>
    <property type="project" value="UniProtKB-SubCell"/>
</dbReference>
<name>B3ED75_CHLL2</name>
<feature type="transmembrane region" description="Helical" evidence="5">
    <location>
        <begin position="187"/>
        <end position="207"/>
    </location>
</feature>
<organism evidence="6 7">
    <name type="scientific">Chlorobium limicola (strain DSM 245 / NBRC 103803 / 6330)</name>
    <dbReference type="NCBI Taxonomy" id="290315"/>
    <lineage>
        <taxon>Bacteria</taxon>
        <taxon>Pseudomonadati</taxon>
        <taxon>Chlorobiota</taxon>
        <taxon>Chlorobiia</taxon>
        <taxon>Chlorobiales</taxon>
        <taxon>Chlorobiaceae</taxon>
        <taxon>Chlorobium/Pelodictyon group</taxon>
        <taxon>Chlorobium</taxon>
    </lineage>
</organism>
<feature type="transmembrane region" description="Helical" evidence="5">
    <location>
        <begin position="264"/>
        <end position="282"/>
    </location>
</feature>
<keyword evidence="6" id="KW-0808">Transferase</keyword>
<feature type="transmembrane region" description="Helical" evidence="5">
    <location>
        <begin position="219"/>
        <end position="236"/>
    </location>
</feature>
<evidence type="ECO:0000256" key="2">
    <source>
        <dbReference type="ARBA" id="ARBA00022692"/>
    </source>
</evidence>
<dbReference type="Pfam" id="PF01040">
    <property type="entry name" value="UbiA"/>
    <property type="match status" value="1"/>
</dbReference>
<evidence type="ECO:0000313" key="7">
    <source>
        <dbReference type="Proteomes" id="UP000008841"/>
    </source>
</evidence>
<feature type="transmembrane region" description="Helical" evidence="5">
    <location>
        <begin position="318"/>
        <end position="338"/>
    </location>
</feature>
<comment type="subcellular location">
    <subcellularLocation>
        <location evidence="1">Membrane</location>
        <topology evidence="1">Multi-pass membrane protein</topology>
    </subcellularLocation>
</comment>
<dbReference type="Proteomes" id="UP000008841">
    <property type="component" value="Chromosome"/>
</dbReference>
<dbReference type="KEGG" id="cli:Clim_1440"/>
<dbReference type="STRING" id="290315.Clim_1440"/>
<evidence type="ECO:0000256" key="4">
    <source>
        <dbReference type="ARBA" id="ARBA00023136"/>
    </source>
</evidence>
<dbReference type="GO" id="GO:0016765">
    <property type="term" value="F:transferase activity, transferring alkyl or aryl (other than methyl) groups"/>
    <property type="evidence" value="ECO:0007669"/>
    <property type="project" value="InterPro"/>
</dbReference>
<keyword evidence="2 5" id="KW-0812">Transmembrane</keyword>
<reference evidence="6 7" key="1">
    <citation type="submission" date="2008-05" db="EMBL/GenBank/DDBJ databases">
        <title>Complete sequence of Chlorobium limicola DSM 245.</title>
        <authorList>
            <consortium name="US DOE Joint Genome Institute"/>
            <person name="Lucas S."/>
            <person name="Copeland A."/>
            <person name="Lapidus A."/>
            <person name="Glavina del Rio T."/>
            <person name="Dalin E."/>
            <person name="Tice H."/>
            <person name="Bruce D."/>
            <person name="Goodwin L."/>
            <person name="Pitluck S."/>
            <person name="Schmutz J."/>
            <person name="Larimer F."/>
            <person name="Land M."/>
            <person name="Hauser L."/>
            <person name="Kyrpides N."/>
            <person name="Ovchinnikova G."/>
            <person name="Zhao F."/>
            <person name="Li T."/>
            <person name="Liu Z."/>
            <person name="Overmann J."/>
            <person name="Bryant D.A."/>
            <person name="Richardson P."/>
        </authorList>
    </citation>
    <scope>NUCLEOTIDE SEQUENCE [LARGE SCALE GENOMIC DNA]</scope>
    <source>
        <strain evidence="7">DSM 245 / NBRC 103803 / 6330</strain>
    </source>
</reference>
<keyword evidence="3 5" id="KW-1133">Transmembrane helix</keyword>
<keyword evidence="4 5" id="KW-0472">Membrane</keyword>
<evidence type="ECO:0000256" key="3">
    <source>
        <dbReference type="ARBA" id="ARBA00022989"/>
    </source>
</evidence>
<dbReference type="EMBL" id="CP001097">
    <property type="protein sequence ID" value="ACD90500.1"/>
    <property type="molecule type" value="Genomic_DNA"/>
</dbReference>